<evidence type="ECO:0000256" key="2">
    <source>
        <dbReference type="ARBA" id="ARBA00024341"/>
    </source>
</evidence>
<evidence type="ECO:0000256" key="5">
    <source>
        <dbReference type="SAM" id="Phobius"/>
    </source>
</evidence>
<name>A0A834Z5V8_TETSI</name>
<evidence type="ECO:0000256" key="1">
    <source>
        <dbReference type="ARBA" id="ARBA00022860"/>
    </source>
</evidence>
<keyword evidence="5" id="KW-1133">Transmembrane helix</keyword>
<evidence type="ECO:0000313" key="7">
    <source>
        <dbReference type="EMBL" id="KAF8399431.1"/>
    </source>
</evidence>
<dbReference type="Pfam" id="PF13178">
    <property type="entry name" value="DUF4005"/>
    <property type="match status" value="1"/>
</dbReference>
<dbReference type="OrthoDB" id="1101566at2759"/>
<keyword evidence="5" id="KW-0472">Membrane</keyword>
<dbReference type="Proteomes" id="UP000655225">
    <property type="component" value="Unassembled WGS sequence"/>
</dbReference>
<evidence type="ECO:0000256" key="3">
    <source>
        <dbReference type="ARBA" id="ARBA00024378"/>
    </source>
</evidence>
<evidence type="ECO:0000256" key="4">
    <source>
        <dbReference type="SAM" id="MobiDB-lite"/>
    </source>
</evidence>
<dbReference type="CDD" id="cd23767">
    <property type="entry name" value="IQCD"/>
    <property type="match status" value="1"/>
</dbReference>
<dbReference type="InterPro" id="IPR000048">
    <property type="entry name" value="IQ_motif_EF-hand-BS"/>
</dbReference>
<dbReference type="SMART" id="SM00015">
    <property type="entry name" value="IQ"/>
    <property type="match status" value="2"/>
</dbReference>
<protein>
    <recommendedName>
        <fullName evidence="6">DUF4005 domain-containing protein</fullName>
    </recommendedName>
</protein>
<comment type="subunit">
    <text evidence="3">Binds to multiple calmodulin (CaM) in the presence of Ca(2+) and CaM-like proteins.</text>
</comment>
<feature type="region of interest" description="Disordered" evidence="4">
    <location>
        <begin position="423"/>
        <end position="704"/>
    </location>
</feature>
<dbReference type="PANTHER" id="PTHR32295:SF281">
    <property type="entry name" value="PROTEIN IQ-DOMAIN 31"/>
    <property type="match status" value="1"/>
</dbReference>
<sequence>MMEGSNASSSATACLFMISEHLLFVSVFWISSGTVDIGFRRSNLPRCFPGYHLGRCGMIEAGLEIWVVCFDFGIPAMGKSPGKWIKSVLFGKKASKSNLSKGRVVSDYLLIDQAVKLSLESGFAFRTTFFDVLEKDASYLYHFVLHVTTYASLVLAVGFLILAKSENFISTIRKHSLLKAAANEKEVWIAAGAPAAVDPPLISHPTPGTTDRGGNSELENGLASSLPCDGVVLLSVNQNADTQGTTGLRSPNDPERIRQEQAATKAQAAFRGYLARRAFRALRGIIRLQALVRGHLVRRQAVATLRCMQGIVKLQALVRGRSVRFSDTGLEVHKKGSLGRPLDAKHSDSLGVNTSTRTDSLGVNTSTRTEKLLANVFVSKLLASSPTAMPLRLRYGQEEPNSAWKWLECWTMSRFWEPLSQPKKVLDSKSQRKRGVEAEPGRPKRSVRSVPAANVDNGSLHSTSKSEKPKRNLRKSSSHPVDSVQEHPQNELEKVKRNLRKVSNSTTEASDPPEVETEKPKSSLRKTSASPAPDALEQGTSDPSEKKKDPTVVISKQPDVETIPKPMAADEPVDVLHDDHSTVELQYLENSGKDDNSPVTNGVLCSKEDQTSNGNQKTSKRRASFPAKQEYTGNDVQNTPTLPSYMASTESAKARLRGQGSPRFSQDGAEKNGFTRRHSLPSSTNGKLSSPTPQTQRLVQASGKCGIRSDRSLLSSNEKVVQAEWRR</sequence>
<dbReference type="GO" id="GO:0005516">
    <property type="term" value="F:calmodulin binding"/>
    <property type="evidence" value="ECO:0007669"/>
    <property type="project" value="UniProtKB-KW"/>
</dbReference>
<dbReference type="PROSITE" id="PS50096">
    <property type="entry name" value="IQ"/>
    <property type="match status" value="2"/>
</dbReference>
<organism evidence="7 8">
    <name type="scientific">Tetracentron sinense</name>
    <name type="common">Spur-leaf</name>
    <dbReference type="NCBI Taxonomy" id="13715"/>
    <lineage>
        <taxon>Eukaryota</taxon>
        <taxon>Viridiplantae</taxon>
        <taxon>Streptophyta</taxon>
        <taxon>Embryophyta</taxon>
        <taxon>Tracheophyta</taxon>
        <taxon>Spermatophyta</taxon>
        <taxon>Magnoliopsida</taxon>
        <taxon>Trochodendrales</taxon>
        <taxon>Trochodendraceae</taxon>
        <taxon>Tetracentron</taxon>
    </lineage>
</organism>
<comment type="caution">
    <text evidence="7">The sequence shown here is derived from an EMBL/GenBank/DDBJ whole genome shotgun (WGS) entry which is preliminary data.</text>
</comment>
<evidence type="ECO:0000259" key="6">
    <source>
        <dbReference type="Pfam" id="PF13178"/>
    </source>
</evidence>
<feature type="compositionally biased region" description="Polar residues" evidence="4">
    <location>
        <begin position="631"/>
        <end position="651"/>
    </location>
</feature>
<feature type="region of interest" description="Disordered" evidence="4">
    <location>
        <begin position="199"/>
        <end position="219"/>
    </location>
</feature>
<feature type="domain" description="DUF4005" evidence="6">
    <location>
        <begin position="624"/>
        <end position="709"/>
    </location>
</feature>
<keyword evidence="1" id="KW-0112">Calmodulin-binding</keyword>
<proteinExistence type="inferred from homology"/>
<dbReference type="OMA" id="SMEDHTA"/>
<dbReference type="PANTHER" id="PTHR32295">
    <property type="entry name" value="IQ-DOMAIN 5-RELATED"/>
    <property type="match status" value="1"/>
</dbReference>
<dbReference type="AlphaFoldDB" id="A0A834Z5V8"/>
<feature type="compositionally biased region" description="Polar residues" evidence="4">
    <location>
        <begin position="680"/>
        <end position="699"/>
    </location>
</feature>
<feature type="transmembrane region" description="Helical" evidence="5">
    <location>
        <begin position="139"/>
        <end position="163"/>
    </location>
</feature>
<evidence type="ECO:0000313" key="8">
    <source>
        <dbReference type="Proteomes" id="UP000655225"/>
    </source>
</evidence>
<dbReference type="EMBL" id="JABCRI010000010">
    <property type="protein sequence ID" value="KAF8399431.1"/>
    <property type="molecule type" value="Genomic_DNA"/>
</dbReference>
<feature type="compositionally biased region" description="Basic and acidic residues" evidence="4">
    <location>
        <begin position="424"/>
        <end position="442"/>
    </location>
</feature>
<dbReference type="Pfam" id="PF00612">
    <property type="entry name" value="IQ"/>
    <property type="match status" value="2"/>
</dbReference>
<gene>
    <name evidence="7" type="ORF">HHK36_015296</name>
</gene>
<dbReference type="InterPro" id="IPR025064">
    <property type="entry name" value="DUF4005"/>
</dbReference>
<feature type="compositionally biased region" description="Basic and acidic residues" evidence="4">
    <location>
        <begin position="484"/>
        <end position="496"/>
    </location>
</feature>
<keyword evidence="5" id="KW-0812">Transmembrane</keyword>
<accession>A0A834Z5V8</accession>
<feature type="transmembrane region" description="Helical" evidence="5">
    <location>
        <begin position="12"/>
        <end position="31"/>
    </location>
</feature>
<comment type="similarity">
    <text evidence="2">Belongs to the IQD family.</text>
</comment>
<keyword evidence="8" id="KW-1185">Reference proteome</keyword>
<reference evidence="7 8" key="1">
    <citation type="submission" date="2020-04" db="EMBL/GenBank/DDBJ databases">
        <title>Plant Genome Project.</title>
        <authorList>
            <person name="Zhang R.-G."/>
        </authorList>
    </citation>
    <scope>NUCLEOTIDE SEQUENCE [LARGE SCALE GENOMIC DNA]</scope>
    <source>
        <strain evidence="7">YNK0</strain>
        <tissue evidence="7">Leaf</tissue>
    </source>
</reference>